<evidence type="ECO:0000313" key="2">
    <source>
        <dbReference type="EMBL" id="CAB1456387.1"/>
    </source>
</evidence>
<dbReference type="EMBL" id="CADEAL010004295">
    <property type="protein sequence ID" value="CAB1456387.1"/>
    <property type="molecule type" value="Genomic_DNA"/>
</dbReference>
<gene>
    <name evidence="2" type="ORF">PLEPLA_LOCUS44171</name>
</gene>
<proteinExistence type="predicted"/>
<name>A0A9N7VWB1_PLEPL</name>
<feature type="region of interest" description="Disordered" evidence="1">
    <location>
        <begin position="46"/>
        <end position="75"/>
    </location>
</feature>
<comment type="caution">
    <text evidence="2">The sequence shown here is derived from an EMBL/GenBank/DDBJ whole genome shotgun (WGS) entry which is preliminary data.</text>
</comment>
<sequence length="75" mass="8327">MSCTSPMQDNNREGERWEMQEGAELDDAEKAMVEDLQKAYFVCCCTAGPQDPPDAEDTPAEQIQRETQPSDESAA</sequence>
<organism evidence="2 3">
    <name type="scientific">Pleuronectes platessa</name>
    <name type="common">European plaice</name>
    <dbReference type="NCBI Taxonomy" id="8262"/>
    <lineage>
        <taxon>Eukaryota</taxon>
        <taxon>Metazoa</taxon>
        <taxon>Chordata</taxon>
        <taxon>Craniata</taxon>
        <taxon>Vertebrata</taxon>
        <taxon>Euteleostomi</taxon>
        <taxon>Actinopterygii</taxon>
        <taxon>Neopterygii</taxon>
        <taxon>Teleostei</taxon>
        <taxon>Neoteleostei</taxon>
        <taxon>Acanthomorphata</taxon>
        <taxon>Carangaria</taxon>
        <taxon>Pleuronectiformes</taxon>
        <taxon>Pleuronectoidei</taxon>
        <taxon>Pleuronectidae</taxon>
        <taxon>Pleuronectes</taxon>
    </lineage>
</organism>
<feature type="compositionally biased region" description="Basic and acidic residues" evidence="1">
    <location>
        <begin position="10"/>
        <end position="19"/>
    </location>
</feature>
<evidence type="ECO:0000256" key="1">
    <source>
        <dbReference type="SAM" id="MobiDB-lite"/>
    </source>
</evidence>
<feature type="region of interest" description="Disordered" evidence="1">
    <location>
        <begin position="1"/>
        <end position="27"/>
    </location>
</feature>
<evidence type="ECO:0000313" key="3">
    <source>
        <dbReference type="Proteomes" id="UP001153269"/>
    </source>
</evidence>
<feature type="compositionally biased region" description="Polar residues" evidence="1">
    <location>
        <begin position="65"/>
        <end position="75"/>
    </location>
</feature>
<accession>A0A9N7VWB1</accession>
<reference evidence="2" key="1">
    <citation type="submission" date="2020-03" db="EMBL/GenBank/DDBJ databases">
        <authorList>
            <person name="Weist P."/>
        </authorList>
    </citation>
    <scope>NUCLEOTIDE SEQUENCE</scope>
</reference>
<keyword evidence="3" id="KW-1185">Reference proteome</keyword>
<dbReference type="Proteomes" id="UP001153269">
    <property type="component" value="Unassembled WGS sequence"/>
</dbReference>
<dbReference type="AlphaFoldDB" id="A0A9N7VWB1"/>
<protein>
    <submittedName>
        <fullName evidence="2">Uncharacterized protein</fullName>
    </submittedName>
</protein>